<dbReference type="PROSITE" id="PS50082">
    <property type="entry name" value="WD_REPEATS_2"/>
    <property type="match status" value="1"/>
</dbReference>
<dbReference type="EMBL" id="JAMWBK010000005">
    <property type="protein sequence ID" value="KAJ8905021.1"/>
    <property type="molecule type" value="Genomic_DNA"/>
</dbReference>
<dbReference type="PANTHER" id="PTHR19919">
    <property type="entry name" value="WD REPEAT CONTAINING PROTEIN"/>
    <property type="match status" value="1"/>
</dbReference>
<sequence>MAPQTDAPEILEYSAPWPVYSLAWSHKEDKPFRLAMGSFVNESRNFVRVVSFDEQTRQFKEVCDIPHSYPATKLGFIPDSRSETRDFLASTGDCLRIWEVKEGSIGPPHTLKTNQSSEFCAPLTSFDWNTVDRSLLGVSSIDTTCTVWNVETQQVKNQLIAHDREVYDFAFAKGPDLFASAGADGSVRLFDLRSLDYSTIIYESEDQGAMMRVCWNKNNAFYLATVMMESPKCVVLDIRVPDRPVCVFEEGDAEGGNFVNSIAWAPRSEHHICTAGESGRAIIWDIAGAPERTQEPVLQPLLSYDAHSAIDNVQWSEVMPAWIAFATGTSVNAVVT</sequence>
<dbReference type="Proteomes" id="UP001157974">
    <property type="component" value="Unassembled WGS sequence"/>
</dbReference>
<name>A0AAV8UWW5_9RHOD</name>
<comment type="caution">
    <text evidence="4">The sequence shown here is derived from an EMBL/GenBank/DDBJ whole genome shotgun (WGS) entry which is preliminary data.</text>
</comment>
<dbReference type="InterPro" id="IPR001680">
    <property type="entry name" value="WD40_rpt"/>
</dbReference>
<evidence type="ECO:0000313" key="4">
    <source>
        <dbReference type="EMBL" id="KAJ8905021.1"/>
    </source>
</evidence>
<keyword evidence="1 3" id="KW-0853">WD repeat</keyword>
<evidence type="ECO:0000256" key="3">
    <source>
        <dbReference type="PROSITE-ProRule" id="PRU00221"/>
    </source>
</evidence>
<dbReference type="AlphaFoldDB" id="A0AAV8UWW5"/>
<evidence type="ECO:0000256" key="2">
    <source>
        <dbReference type="ARBA" id="ARBA00022737"/>
    </source>
</evidence>
<reference evidence="4 5" key="1">
    <citation type="journal article" date="2023" name="Nat. Commun.">
        <title>Origin of minicircular mitochondrial genomes in red algae.</title>
        <authorList>
            <person name="Lee Y."/>
            <person name="Cho C.H."/>
            <person name="Lee Y.M."/>
            <person name="Park S.I."/>
            <person name="Yang J.H."/>
            <person name="West J.A."/>
            <person name="Bhattacharya D."/>
            <person name="Yoon H.S."/>
        </authorList>
    </citation>
    <scope>NUCLEOTIDE SEQUENCE [LARGE SCALE GENOMIC DNA]</scope>
    <source>
        <strain evidence="4 5">CCMP1338</strain>
        <tissue evidence="4">Whole cell</tissue>
    </source>
</reference>
<organism evidence="4 5">
    <name type="scientific">Rhodosorus marinus</name>
    <dbReference type="NCBI Taxonomy" id="101924"/>
    <lineage>
        <taxon>Eukaryota</taxon>
        <taxon>Rhodophyta</taxon>
        <taxon>Stylonematophyceae</taxon>
        <taxon>Stylonematales</taxon>
        <taxon>Stylonemataceae</taxon>
        <taxon>Rhodosorus</taxon>
    </lineage>
</organism>
<keyword evidence="5" id="KW-1185">Reference proteome</keyword>
<evidence type="ECO:0000256" key="1">
    <source>
        <dbReference type="ARBA" id="ARBA00022574"/>
    </source>
</evidence>
<feature type="repeat" description="WD" evidence="3">
    <location>
        <begin position="159"/>
        <end position="200"/>
    </location>
</feature>
<proteinExistence type="predicted"/>
<dbReference type="PROSITE" id="PS50294">
    <property type="entry name" value="WD_REPEATS_REGION"/>
    <property type="match status" value="1"/>
</dbReference>
<dbReference type="InterPro" id="IPR015943">
    <property type="entry name" value="WD40/YVTN_repeat-like_dom_sf"/>
</dbReference>
<keyword evidence="2" id="KW-0677">Repeat</keyword>
<protein>
    <submittedName>
        <fullName evidence="4">Uncharacterized protein</fullName>
    </submittedName>
</protein>
<gene>
    <name evidence="4" type="ORF">NDN08_001533</name>
</gene>
<dbReference type="Pfam" id="PF00400">
    <property type="entry name" value="WD40"/>
    <property type="match status" value="2"/>
</dbReference>
<evidence type="ECO:0000313" key="5">
    <source>
        <dbReference type="Proteomes" id="UP001157974"/>
    </source>
</evidence>
<dbReference type="InterPro" id="IPR045159">
    <property type="entry name" value="DCAF7-like"/>
</dbReference>
<dbReference type="InterPro" id="IPR036322">
    <property type="entry name" value="WD40_repeat_dom_sf"/>
</dbReference>
<dbReference type="Gene3D" id="2.130.10.10">
    <property type="entry name" value="YVTN repeat-like/Quinoprotein amine dehydrogenase"/>
    <property type="match status" value="1"/>
</dbReference>
<accession>A0AAV8UWW5</accession>
<dbReference type="SMART" id="SM00320">
    <property type="entry name" value="WD40"/>
    <property type="match status" value="4"/>
</dbReference>
<dbReference type="SUPFAM" id="SSF50978">
    <property type="entry name" value="WD40 repeat-like"/>
    <property type="match status" value="1"/>
</dbReference>